<organism evidence="2 3">
    <name type="scientific">Glutinoglossum americanum</name>
    <dbReference type="NCBI Taxonomy" id="1670608"/>
    <lineage>
        <taxon>Eukaryota</taxon>
        <taxon>Fungi</taxon>
        <taxon>Dikarya</taxon>
        <taxon>Ascomycota</taxon>
        <taxon>Pezizomycotina</taxon>
        <taxon>Geoglossomycetes</taxon>
        <taxon>Geoglossales</taxon>
        <taxon>Geoglossaceae</taxon>
        <taxon>Glutinoglossum</taxon>
    </lineage>
</organism>
<accession>A0A9P8IBR2</accession>
<dbReference type="AlphaFoldDB" id="A0A9P8IBR2"/>
<evidence type="ECO:0000256" key="1">
    <source>
        <dbReference type="SAM" id="Phobius"/>
    </source>
</evidence>
<dbReference type="Proteomes" id="UP000698800">
    <property type="component" value="Unassembled WGS sequence"/>
</dbReference>
<evidence type="ECO:0000313" key="2">
    <source>
        <dbReference type="EMBL" id="KAH0541247.1"/>
    </source>
</evidence>
<feature type="transmembrane region" description="Helical" evidence="1">
    <location>
        <begin position="311"/>
        <end position="332"/>
    </location>
</feature>
<dbReference type="OrthoDB" id="5428890at2759"/>
<gene>
    <name evidence="2" type="ORF">FGG08_004252</name>
</gene>
<protein>
    <submittedName>
        <fullName evidence="2">Uncharacterized protein</fullName>
    </submittedName>
</protein>
<keyword evidence="3" id="KW-1185">Reference proteome</keyword>
<sequence length="346" mass="39819">MAFADALSDPIQTPIGTETKCEIIKHLWGGSVRSRQLFTGEINYDPYFHYYAEQSGLALHDGGRHTSVRTHRDIIEIAQHLRNGSTRDEVKRLLRPKLTTSVPNEDELLNGSIDLAASLLLMMEIGSLQYGFSGRTQLAWTEKSLEECVREYYSHPPALGHESVKLEKMFTARNIGRIAGIKIVWTRNLADHLRMINEDTEVAIFHHVTFLENQQSSILPDGLADETLRTLTLLFPQAEVHTRKWFQKLAPSLNLDCRVIKRGQLRADDRQIENFHFWRDRLIILKQVFDEARPRTISQWWCDRRNGVQWYTFWVAILVLALTICFGLVQCVEGALQVYKAFVPSS</sequence>
<evidence type="ECO:0000313" key="3">
    <source>
        <dbReference type="Proteomes" id="UP000698800"/>
    </source>
</evidence>
<keyword evidence="1" id="KW-1133">Transmembrane helix</keyword>
<name>A0A9P8IBR2_9PEZI</name>
<proteinExistence type="predicted"/>
<dbReference type="EMBL" id="JAGHQL010000083">
    <property type="protein sequence ID" value="KAH0541247.1"/>
    <property type="molecule type" value="Genomic_DNA"/>
</dbReference>
<keyword evidence="1" id="KW-0812">Transmembrane</keyword>
<keyword evidence="1" id="KW-0472">Membrane</keyword>
<reference evidence="2" key="1">
    <citation type="submission" date="2021-03" db="EMBL/GenBank/DDBJ databases">
        <title>Comparative genomics and phylogenomic investigation of the class Geoglossomycetes provide insights into ecological specialization and systematics.</title>
        <authorList>
            <person name="Melie T."/>
            <person name="Pirro S."/>
            <person name="Miller A.N."/>
            <person name="Quandt A."/>
        </authorList>
    </citation>
    <scope>NUCLEOTIDE SEQUENCE</scope>
    <source>
        <strain evidence="2">GBOQ0MN5Z8</strain>
    </source>
</reference>
<comment type="caution">
    <text evidence="2">The sequence shown here is derived from an EMBL/GenBank/DDBJ whole genome shotgun (WGS) entry which is preliminary data.</text>
</comment>